<organism evidence="2 3">
    <name type="scientific">Haemonchus contortus</name>
    <name type="common">Barber pole worm</name>
    <dbReference type="NCBI Taxonomy" id="6289"/>
    <lineage>
        <taxon>Eukaryota</taxon>
        <taxon>Metazoa</taxon>
        <taxon>Ecdysozoa</taxon>
        <taxon>Nematoda</taxon>
        <taxon>Chromadorea</taxon>
        <taxon>Rhabditida</taxon>
        <taxon>Rhabditina</taxon>
        <taxon>Rhabditomorpha</taxon>
        <taxon>Strongyloidea</taxon>
        <taxon>Trichostrongylidae</taxon>
        <taxon>Haemonchus</taxon>
    </lineage>
</organism>
<dbReference type="Proteomes" id="UP000025227">
    <property type="component" value="Unplaced"/>
</dbReference>
<accession>A0A7I4YPK1</accession>
<proteinExistence type="predicted"/>
<dbReference type="WBParaSite" id="HCON_00121184-00001">
    <property type="protein sequence ID" value="HCON_00121184-00001"/>
    <property type="gene ID" value="HCON_00121184"/>
</dbReference>
<feature type="region of interest" description="Disordered" evidence="1">
    <location>
        <begin position="22"/>
        <end position="43"/>
    </location>
</feature>
<sequence>MTADDRYECREGNSLIIAPLTRARRSNPPPMPRHPCTITRNSGSRTIGSIQTNRLRKLIQNLRVNLLICTFTCRLHIFSNFICSSMIRST</sequence>
<reference evidence="3" key="1">
    <citation type="submission" date="2020-12" db="UniProtKB">
        <authorList>
            <consortium name="WormBaseParasite"/>
        </authorList>
    </citation>
    <scope>IDENTIFICATION</scope>
    <source>
        <strain evidence="3">MHco3</strain>
    </source>
</reference>
<evidence type="ECO:0000313" key="3">
    <source>
        <dbReference type="WBParaSite" id="HCON_00121184-00001"/>
    </source>
</evidence>
<dbReference type="AlphaFoldDB" id="A0A7I4YPK1"/>
<name>A0A7I4YPK1_HAECO</name>
<protein>
    <submittedName>
        <fullName evidence="3">Uncharacterized protein</fullName>
    </submittedName>
</protein>
<keyword evidence="2" id="KW-1185">Reference proteome</keyword>
<evidence type="ECO:0000313" key="2">
    <source>
        <dbReference type="Proteomes" id="UP000025227"/>
    </source>
</evidence>
<evidence type="ECO:0000256" key="1">
    <source>
        <dbReference type="SAM" id="MobiDB-lite"/>
    </source>
</evidence>